<feature type="chain" id="PRO_5036762396" evidence="1">
    <location>
        <begin position="24"/>
        <end position="167"/>
    </location>
</feature>
<dbReference type="Proteomes" id="UP000777784">
    <property type="component" value="Unassembled WGS sequence"/>
</dbReference>
<comment type="caution">
    <text evidence="2">The sequence shown here is derived from an EMBL/GenBank/DDBJ whole genome shotgun (WGS) entry which is preliminary data.</text>
</comment>
<reference evidence="2" key="1">
    <citation type="submission" date="2021-05" db="EMBL/GenBank/DDBJ databases">
        <title>Energy efficiency and biological interactions define the core microbiome of deep oligotrophic groundwater.</title>
        <authorList>
            <person name="Mehrshad M."/>
            <person name="Lopez-Fernandez M."/>
            <person name="Bell E."/>
            <person name="Bernier-Latmani R."/>
            <person name="Bertilsson S."/>
            <person name="Dopson M."/>
        </authorList>
    </citation>
    <scope>NUCLEOTIDE SEQUENCE</scope>
    <source>
        <strain evidence="2">Modern_marine.mb.64</strain>
    </source>
</reference>
<evidence type="ECO:0000313" key="2">
    <source>
        <dbReference type="EMBL" id="MBU2689360.1"/>
    </source>
</evidence>
<dbReference type="EMBL" id="JAHJDP010000004">
    <property type="protein sequence ID" value="MBU2689360.1"/>
    <property type="molecule type" value="Genomic_DNA"/>
</dbReference>
<gene>
    <name evidence="2" type="ORF">KJ970_00405</name>
</gene>
<accession>A0A948RQY7</accession>
<evidence type="ECO:0000313" key="3">
    <source>
        <dbReference type="Proteomes" id="UP000777784"/>
    </source>
</evidence>
<evidence type="ECO:0000256" key="1">
    <source>
        <dbReference type="SAM" id="SignalP"/>
    </source>
</evidence>
<organism evidence="2 3">
    <name type="scientific">Eiseniibacteriota bacterium</name>
    <dbReference type="NCBI Taxonomy" id="2212470"/>
    <lineage>
        <taxon>Bacteria</taxon>
        <taxon>Candidatus Eiseniibacteriota</taxon>
    </lineage>
</organism>
<name>A0A948RQY7_UNCEI</name>
<proteinExistence type="predicted"/>
<keyword evidence="1" id="KW-0732">Signal</keyword>
<dbReference type="AlphaFoldDB" id="A0A948RQY7"/>
<feature type="signal peptide" evidence="1">
    <location>
        <begin position="1"/>
        <end position="23"/>
    </location>
</feature>
<protein>
    <submittedName>
        <fullName evidence="2">Uncharacterized protein</fullName>
    </submittedName>
</protein>
<sequence length="167" mass="18696">MSRLTTLVAILLLVALSSASSGADLEEHLRFLEPLLGLNWEGGYVGDNVPDLVISLRFEPVLNGMAVKYSREVVALNFFSETHFFWSPNRKEVLFIDLNSRGIVGEGVVALQDGNIVLRGHNHWPEESKEFETVLQLDPTGVLKDTFKLKENGELAGGHYQEFRVKE</sequence>